<dbReference type="SMART" id="SM00109">
    <property type="entry name" value="C1"/>
    <property type="match status" value="1"/>
</dbReference>
<evidence type="ECO:0000256" key="3">
    <source>
        <dbReference type="ARBA" id="ARBA00005719"/>
    </source>
</evidence>
<dbReference type="PROSITE" id="PS50003">
    <property type="entry name" value="PH_DOMAIN"/>
    <property type="match status" value="1"/>
</dbReference>
<dbReference type="InterPro" id="IPR001849">
    <property type="entry name" value="PH_domain"/>
</dbReference>
<feature type="domain" description="Protein kinase" evidence="23">
    <location>
        <begin position="172"/>
        <end position="440"/>
    </location>
</feature>
<keyword evidence="12" id="KW-0418">Kinase</keyword>
<evidence type="ECO:0000256" key="21">
    <source>
        <dbReference type="SAM" id="MobiDB-lite"/>
    </source>
</evidence>
<dbReference type="InterPro" id="IPR001180">
    <property type="entry name" value="CNH_dom"/>
</dbReference>
<feature type="compositionally biased region" description="Polar residues" evidence="21">
    <location>
        <begin position="1194"/>
        <end position="1204"/>
    </location>
</feature>
<dbReference type="PROSITE" id="PS00108">
    <property type="entry name" value="PROTEIN_KINASE_ST"/>
    <property type="match status" value="1"/>
</dbReference>
<feature type="compositionally biased region" description="Basic and acidic residues" evidence="21">
    <location>
        <begin position="1169"/>
        <end position="1192"/>
    </location>
</feature>
<dbReference type="Pfam" id="PF00433">
    <property type="entry name" value="Pkinase_C"/>
    <property type="match status" value="1"/>
</dbReference>
<comment type="similarity">
    <text evidence="3">Belongs to the protein kinase superfamily. AGC Ser/Thr protein kinase family. DMPK subfamily.</text>
</comment>
<dbReference type="GO" id="GO:0005856">
    <property type="term" value="C:cytoskeleton"/>
    <property type="evidence" value="ECO:0007669"/>
    <property type="project" value="TreeGrafter"/>
</dbReference>
<evidence type="ECO:0000256" key="2">
    <source>
        <dbReference type="ARBA" id="ARBA00004496"/>
    </source>
</evidence>
<dbReference type="PROSITE" id="PS00107">
    <property type="entry name" value="PROTEIN_KINASE_ATP"/>
    <property type="match status" value="1"/>
</dbReference>
<dbReference type="FunFam" id="3.30.60.20:FF:000005">
    <property type="entry name" value="Non-specific serine/threonine protein kinase"/>
    <property type="match status" value="1"/>
</dbReference>
<dbReference type="EC" id="2.7.11.1" evidence="4"/>
<evidence type="ECO:0000256" key="19">
    <source>
        <dbReference type="PROSITE-ProRule" id="PRU10141"/>
    </source>
</evidence>
<dbReference type="InterPro" id="IPR050839">
    <property type="entry name" value="Rho-assoc_Ser/Thr_Kinase"/>
</dbReference>
<evidence type="ECO:0000259" key="24">
    <source>
        <dbReference type="PROSITE" id="PS50081"/>
    </source>
</evidence>
<dbReference type="InterPro" id="IPR046349">
    <property type="entry name" value="C1-like_sf"/>
</dbReference>
<feature type="compositionally biased region" description="Basic residues" evidence="21">
    <location>
        <begin position="1012"/>
        <end position="1025"/>
    </location>
</feature>
<evidence type="ECO:0000256" key="1">
    <source>
        <dbReference type="ARBA" id="ARBA00001946"/>
    </source>
</evidence>
<keyword evidence="13" id="KW-0862">Zinc</keyword>
<keyword evidence="5" id="KW-0963">Cytoplasm</keyword>
<keyword evidence="7" id="KW-0597">Phosphoprotein</keyword>
<evidence type="ECO:0000256" key="10">
    <source>
        <dbReference type="ARBA" id="ARBA00022741"/>
    </source>
</evidence>
<evidence type="ECO:0000256" key="5">
    <source>
        <dbReference type="ARBA" id="ARBA00022490"/>
    </source>
</evidence>
<comment type="cofactor">
    <cofactor evidence="1">
        <name>Mg(2+)</name>
        <dbReference type="ChEBI" id="CHEBI:18420"/>
    </cofactor>
</comment>
<feature type="region of interest" description="Disordered" evidence="21">
    <location>
        <begin position="1248"/>
        <end position="1321"/>
    </location>
</feature>
<dbReference type="GO" id="GO:0008270">
    <property type="term" value="F:zinc ion binding"/>
    <property type="evidence" value="ECO:0007669"/>
    <property type="project" value="UniProtKB-KW"/>
</dbReference>
<feature type="domain" description="CRIB" evidence="25">
    <location>
        <begin position="1942"/>
        <end position="1955"/>
    </location>
</feature>
<evidence type="ECO:0000256" key="18">
    <source>
        <dbReference type="ARBA" id="ARBA00048679"/>
    </source>
</evidence>
<feature type="region of interest" description="Disordered" evidence="21">
    <location>
        <begin position="725"/>
        <end position="745"/>
    </location>
</feature>
<comment type="catalytic activity">
    <reaction evidence="18">
        <text>L-seryl-[protein] + ATP = O-phospho-L-seryl-[protein] + ADP + H(+)</text>
        <dbReference type="Rhea" id="RHEA:17989"/>
        <dbReference type="Rhea" id="RHEA-COMP:9863"/>
        <dbReference type="Rhea" id="RHEA-COMP:11604"/>
        <dbReference type="ChEBI" id="CHEBI:15378"/>
        <dbReference type="ChEBI" id="CHEBI:29999"/>
        <dbReference type="ChEBI" id="CHEBI:30616"/>
        <dbReference type="ChEBI" id="CHEBI:83421"/>
        <dbReference type="ChEBI" id="CHEBI:456216"/>
        <dbReference type="EC" id="2.7.11.1"/>
    </reaction>
</comment>
<comment type="catalytic activity">
    <reaction evidence="17">
        <text>L-threonyl-[protein] + ATP = O-phospho-L-threonyl-[protein] + ADP + H(+)</text>
        <dbReference type="Rhea" id="RHEA:46608"/>
        <dbReference type="Rhea" id="RHEA-COMP:11060"/>
        <dbReference type="Rhea" id="RHEA-COMP:11605"/>
        <dbReference type="ChEBI" id="CHEBI:15378"/>
        <dbReference type="ChEBI" id="CHEBI:30013"/>
        <dbReference type="ChEBI" id="CHEBI:30616"/>
        <dbReference type="ChEBI" id="CHEBI:61977"/>
        <dbReference type="ChEBI" id="CHEBI:456216"/>
        <dbReference type="EC" id="2.7.11.1"/>
    </reaction>
</comment>
<protein>
    <recommendedName>
        <fullName evidence="4">non-specific serine/threonine protein kinase</fullName>
        <ecNumber evidence="4">2.7.11.1</ecNumber>
    </recommendedName>
</protein>
<dbReference type="InterPro" id="IPR017892">
    <property type="entry name" value="Pkinase_C"/>
</dbReference>
<dbReference type="SUPFAM" id="SSF56112">
    <property type="entry name" value="Protein kinase-like (PK-like)"/>
    <property type="match status" value="1"/>
</dbReference>
<feature type="compositionally biased region" description="Polar residues" evidence="21">
    <location>
        <begin position="1349"/>
        <end position="1361"/>
    </location>
</feature>
<evidence type="ECO:0000256" key="15">
    <source>
        <dbReference type="ARBA" id="ARBA00022842"/>
    </source>
</evidence>
<dbReference type="InterPro" id="IPR011009">
    <property type="entry name" value="Kinase-like_dom_sf"/>
</dbReference>
<evidence type="ECO:0000256" key="16">
    <source>
        <dbReference type="ARBA" id="ARBA00023054"/>
    </source>
</evidence>
<accession>A0A336K8V9</accession>
<keyword evidence="10 19" id="KW-0547">Nucleotide-binding</keyword>
<dbReference type="SMART" id="SM00285">
    <property type="entry name" value="PBD"/>
    <property type="match status" value="1"/>
</dbReference>
<evidence type="ECO:0000256" key="9">
    <source>
        <dbReference type="ARBA" id="ARBA00022723"/>
    </source>
</evidence>
<dbReference type="VEuPathDB" id="VectorBase:CSON015108"/>
<dbReference type="SUPFAM" id="SSF50729">
    <property type="entry name" value="PH domain-like"/>
    <property type="match status" value="1"/>
</dbReference>
<dbReference type="PROSITE" id="PS50011">
    <property type="entry name" value="PROTEIN_KINASE_DOM"/>
    <property type="match status" value="1"/>
</dbReference>
<keyword evidence="6" id="KW-0723">Serine/threonine-protein kinase</keyword>
<evidence type="ECO:0000256" key="11">
    <source>
        <dbReference type="ARBA" id="ARBA00022771"/>
    </source>
</evidence>
<dbReference type="Pfam" id="PF00069">
    <property type="entry name" value="Pkinase"/>
    <property type="match status" value="1"/>
</dbReference>
<dbReference type="InterPro" id="IPR000719">
    <property type="entry name" value="Prot_kinase_dom"/>
</dbReference>
<dbReference type="FunFam" id="2.30.29.30:FF:000032">
    <property type="entry name" value="Non-specific serine/threonine protein kinase"/>
    <property type="match status" value="1"/>
</dbReference>
<dbReference type="PANTHER" id="PTHR22988:SF66">
    <property type="entry name" value="SERINE_THREONINE-PROTEIN KINASE GENGHIS KHAN"/>
    <property type="match status" value="1"/>
</dbReference>
<dbReference type="Gene3D" id="3.30.60.20">
    <property type="match status" value="1"/>
</dbReference>
<dbReference type="InterPro" id="IPR017441">
    <property type="entry name" value="Protein_kinase_ATP_BS"/>
</dbReference>
<gene>
    <name evidence="28" type="primary">CSON015108</name>
</gene>
<dbReference type="SUPFAM" id="SSF57889">
    <property type="entry name" value="Cysteine-rich domain"/>
    <property type="match status" value="1"/>
</dbReference>
<dbReference type="FunFam" id="1.10.510.10:FF:000014">
    <property type="entry name" value="Non-specific serine/threonine protein kinase"/>
    <property type="match status" value="1"/>
</dbReference>
<evidence type="ECO:0000313" key="28">
    <source>
        <dbReference type="EMBL" id="SSW99203.1"/>
    </source>
</evidence>
<dbReference type="PROSITE" id="PS50219">
    <property type="entry name" value="CNH"/>
    <property type="match status" value="1"/>
</dbReference>
<dbReference type="CDD" id="cd05597">
    <property type="entry name" value="STKc_DMPK_like"/>
    <property type="match status" value="1"/>
</dbReference>
<evidence type="ECO:0000259" key="26">
    <source>
        <dbReference type="PROSITE" id="PS50219"/>
    </source>
</evidence>
<feature type="region of interest" description="Disordered" evidence="21">
    <location>
        <begin position="1336"/>
        <end position="1363"/>
    </location>
</feature>
<evidence type="ECO:0000259" key="27">
    <source>
        <dbReference type="PROSITE" id="PS51285"/>
    </source>
</evidence>
<evidence type="ECO:0000256" key="17">
    <source>
        <dbReference type="ARBA" id="ARBA00047899"/>
    </source>
</evidence>
<feature type="region of interest" description="Disordered" evidence="21">
    <location>
        <begin position="1006"/>
        <end position="1026"/>
    </location>
</feature>
<comment type="subcellular location">
    <subcellularLocation>
        <location evidence="2">Cytoplasm</location>
    </subcellularLocation>
</comment>
<feature type="domain" description="PH" evidence="22">
    <location>
        <begin position="1454"/>
        <end position="1572"/>
    </location>
</feature>
<dbReference type="Gene3D" id="3.30.200.20">
    <property type="entry name" value="Phosphorylase Kinase, domain 1"/>
    <property type="match status" value="1"/>
</dbReference>
<dbReference type="GO" id="GO:0005524">
    <property type="term" value="F:ATP binding"/>
    <property type="evidence" value="ECO:0007669"/>
    <property type="project" value="UniProtKB-UniRule"/>
</dbReference>
<keyword evidence="8" id="KW-0808">Transferase</keyword>
<feature type="compositionally biased region" description="Polar residues" evidence="21">
    <location>
        <begin position="1248"/>
        <end position="1259"/>
    </location>
</feature>
<dbReference type="Pfam" id="PF15796">
    <property type="entry name" value="KELK"/>
    <property type="match status" value="1"/>
</dbReference>
<dbReference type="EMBL" id="UFQS01000092">
    <property type="protein sequence ID" value="SSW99203.1"/>
    <property type="molecule type" value="Genomic_DNA"/>
</dbReference>
<evidence type="ECO:0000256" key="13">
    <source>
        <dbReference type="ARBA" id="ARBA00022833"/>
    </source>
</evidence>
<dbReference type="SMART" id="SM00133">
    <property type="entry name" value="S_TK_X"/>
    <property type="match status" value="1"/>
</dbReference>
<sequence>MALNSVNNNNKRIQKIRCCNLPKLLSQYITDNKELFFLPITVYPLVVKSSLHKKLYKMNKGESERHSAATIMTESQLTSMSVITMSGANRLRQLDSLMVDNGTHLAHLTKVTELLPSGKFLSIETLLDCLMVLYDECCNSSLRREKTVSDFIELIKTVVLTVKQLRLTREDFEVLKVIGRGAFGEVCVVRMNNTNQVFAMKILNKWEMLKRAETACFREERDVLVFGDRRWITNLHFAFQDDTNLYLVMDYYCGGDLLTLLSKFEDRLPEDMARFYIAEMVLAIDSIHQLRYVHRDIKPDNIVLDASGHIRLADFGSCLKLGPQGTVQSNVAVGTPDYISPEILRAMEDGQGKYGPECDWWSLGVCMYEMLYGETPFYAESLVETYGKIMNHKNSFDFPNDDTDFTVSDNAKDLIKRLICAPEFRMGQNGISDFKKHPWFDGIDWDTIRLSQAPYIPEVSSPTDTSNFDVDDNDIRLSDAVPPIANSAFTGHHLPFIGFTFTQGSCMSDCGKIYREYVSNDSSPSILNNGTQVKSGSTIISEEKRLSPDSTRKLQEEINILTKRNCELENHIKSIEKSDMRGFGSDTIDGQIEAKIRELEKTVRLLKAEKEDITKEKVDALERLKIQDKELKDAIAQRKLAMDEYTEVTDKLSDLRTQKQKLSRQVRDKEEELETAMQKVDTLRNDIRKYEKTRRELESRLEDALTEANKERQIRERSEEYCRQLQTEARSRSSSDLGSSQSLGMSTADSFRIELERLEVEYTEKLNQQQSRHNVEFASLREQLNEAETLKELLQIELAQLREKLDASRLESFTDNEETILELRKRHEREKKMLLDDNRKLISELEMLSESNRRMQAEKMQADSDYEELRAKRQAISQWERQIQEIIQWVSDEKDARGYLQALATKMTEEIDYLKHSGTLNTNNTDKNWRNRRSQKLDKMELLNLQSSLQSEIQAKAAISEELSRTRAELVASQKDLRETRQRFDSIGNDLKRKDMQIKELQQRLESAEGYKKKKRKQKSKKLRISKSDAKEISLSQLGNLLRSESSIFLHNYNNNITNASLSSHDSYSFFPLPPSSSSSSSSFSPSPSILHAPINNNNNNNVIHPNLCQQDVSKKIVLTSDNNKALTYTHYYNQSSKNDDNHNTSKKSPSKYIKAKARKYGLNQKIIDKNDSNKNSVDRSLKVNDDEKIDKNASFSPSSSTITLNHSAHKKSSSHYPSSLSIVLSVLERPSSQMSYLDHFLKETGGSNTSTHTASTLAANMPSHNPTSTSSSSNNILMSSPQSQHNQSVSSLQRQQQIEQLQQQQHQQQPPLPPGGPQHIYSNQQLLLHHSNYSMESEEGDIEDNRPPSLNSSKSNLTENSMDHHSIHSAGIRGKITPSLQKVHQFLVRTFSSPTKCNHCTSLMVGLTRQGVVCELCGFACHMTCCSKVPTQCPVPSDQTKRPLGIDPTRGIGTAYEGYVKVPKLGAVKRGWIRQFVVVCDFKLFLYDITAERSALPTVHVAQVLDMRDPEFAVSGVRESDVIHAAKKDVPCIFRITTSLLEGGPSLHTLMLADTESEKAKWVVALSELHRILKRNNLPNTAIFRIKEVLDSTVTLVRNAMSALIIDPDRILLGTEDGLYCMELDRCEMARIGESKKIIQLWHIPEEQLFVILCGKQRHIRLLPIRALEAADVEWIKVAESKNCITACTGIIRRVPQNIYCIVIALKRQNTSQIVVYEVNRNKSRHHKMCEFTVAYPVQSLQLLSDTRLAVGHQCGFTAYYLQGEAQAMPLVHPENQLNTFLAYSGVDAWRVIEVQPSQPNGQGEFLLVFHTLAIYVDQEGRKSRDREIMYPAVPTHITYCDGHLLVFSETHLDVFNTQTAEWVQSIGLKRSRPLSLNGNLALIHLNESPEIVYLANMHTRELLNTSLFERDGRAKPKRRFSLREGNRTIRSNTDRRSKMISAPTNFNHISHMGPGDGIQKQRLLDLPTTIETADQANSRTSSLRHAPIPPKAPPRPVNPSYNGAKRVAPSRPREQPPSLPRSPSPLGSMSSLHDVLKVVDMHSESRQSVASNNSSSVNMFSYFFVCILFLNVKINPLKFLTKKNLTITFY</sequence>
<keyword evidence="15" id="KW-0460">Magnesium</keyword>
<dbReference type="Gene3D" id="2.30.29.30">
    <property type="entry name" value="Pleckstrin-homology domain (PH domain)/Phosphotyrosine-binding domain (PTB)"/>
    <property type="match status" value="1"/>
</dbReference>
<dbReference type="PROSITE" id="PS50081">
    <property type="entry name" value="ZF_DAG_PE_2"/>
    <property type="match status" value="1"/>
</dbReference>
<keyword evidence="11" id="KW-0863">Zinc-finger</keyword>
<dbReference type="OMA" id="CCDKVPP"/>
<dbReference type="InterPro" id="IPR000095">
    <property type="entry name" value="CRIB_dom"/>
</dbReference>
<dbReference type="Pfam" id="PF00780">
    <property type="entry name" value="CNH"/>
    <property type="match status" value="1"/>
</dbReference>
<feature type="domain" description="CNH" evidence="26">
    <location>
        <begin position="1598"/>
        <end position="1883"/>
    </location>
</feature>
<evidence type="ECO:0000259" key="23">
    <source>
        <dbReference type="PROSITE" id="PS50011"/>
    </source>
</evidence>
<feature type="region of interest" description="Disordered" evidence="21">
    <location>
        <begin position="1977"/>
        <end position="2032"/>
    </location>
</feature>
<evidence type="ECO:0000259" key="22">
    <source>
        <dbReference type="PROSITE" id="PS50003"/>
    </source>
</evidence>
<dbReference type="PANTHER" id="PTHR22988">
    <property type="entry name" value="MYOTONIC DYSTROPHY S/T KINASE-RELATED"/>
    <property type="match status" value="1"/>
</dbReference>
<dbReference type="InterPro" id="IPR008271">
    <property type="entry name" value="Ser/Thr_kinase_AS"/>
</dbReference>
<evidence type="ECO:0000256" key="8">
    <source>
        <dbReference type="ARBA" id="ARBA00022679"/>
    </source>
</evidence>
<feature type="region of interest" description="Disordered" evidence="21">
    <location>
        <begin position="1169"/>
        <end position="1218"/>
    </location>
</feature>
<dbReference type="EMBL" id="UFQT01000092">
    <property type="protein sequence ID" value="SSX19583.1"/>
    <property type="molecule type" value="Genomic_DNA"/>
</dbReference>
<feature type="binding site" evidence="19">
    <location>
        <position position="201"/>
    </location>
    <ligand>
        <name>ATP</name>
        <dbReference type="ChEBI" id="CHEBI:30616"/>
    </ligand>
</feature>
<feature type="compositionally biased region" description="Low complexity" evidence="21">
    <location>
        <begin position="732"/>
        <end position="745"/>
    </location>
</feature>
<dbReference type="PROSITE" id="PS50108">
    <property type="entry name" value="CRIB"/>
    <property type="match status" value="1"/>
</dbReference>
<dbReference type="InterPro" id="IPR057529">
    <property type="entry name" value="MRCK/ROCK_PH"/>
</dbReference>
<dbReference type="InterPro" id="IPR011993">
    <property type="entry name" value="PH-like_dom_sf"/>
</dbReference>
<evidence type="ECO:0000256" key="12">
    <source>
        <dbReference type="ARBA" id="ARBA00022777"/>
    </source>
</evidence>
<dbReference type="InterPro" id="IPR002219">
    <property type="entry name" value="PKC_DAG/PE"/>
</dbReference>
<dbReference type="GO" id="GO:0004674">
    <property type="term" value="F:protein serine/threonine kinase activity"/>
    <property type="evidence" value="ECO:0007669"/>
    <property type="project" value="UniProtKB-KW"/>
</dbReference>
<dbReference type="Pfam" id="PF00130">
    <property type="entry name" value="C1_1"/>
    <property type="match status" value="1"/>
</dbReference>
<dbReference type="GO" id="GO:0031032">
    <property type="term" value="P:actomyosin structure organization"/>
    <property type="evidence" value="ECO:0007669"/>
    <property type="project" value="TreeGrafter"/>
</dbReference>
<evidence type="ECO:0000256" key="14">
    <source>
        <dbReference type="ARBA" id="ARBA00022840"/>
    </source>
</evidence>
<dbReference type="FunFam" id="3.30.200.20:FF:000017">
    <property type="entry name" value="Non-specific serine/threonine protein kinase"/>
    <property type="match status" value="1"/>
</dbReference>
<dbReference type="Pfam" id="PF25346">
    <property type="entry name" value="PH_MRCK"/>
    <property type="match status" value="1"/>
</dbReference>
<feature type="coiled-coil region" evidence="20">
    <location>
        <begin position="589"/>
        <end position="714"/>
    </location>
</feature>
<dbReference type="Gene3D" id="1.10.510.10">
    <property type="entry name" value="Transferase(Phosphotransferase) domain 1"/>
    <property type="match status" value="1"/>
</dbReference>
<organism evidence="28">
    <name type="scientific">Culicoides sonorensis</name>
    <name type="common">Biting midge</name>
    <dbReference type="NCBI Taxonomy" id="179676"/>
    <lineage>
        <taxon>Eukaryota</taxon>
        <taxon>Metazoa</taxon>
        <taxon>Ecdysozoa</taxon>
        <taxon>Arthropoda</taxon>
        <taxon>Hexapoda</taxon>
        <taxon>Insecta</taxon>
        <taxon>Pterygota</taxon>
        <taxon>Neoptera</taxon>
        <taxon>Endopterygota</taxon>
        <taxon>Diptera</taxon>
        <taxon>Nematocera</taxon>
        <taxon>Chironomoidea</taxon>
        <taxon>Ceratopogonidae</taxon>
        <taxon>Ceratopogoninae</taxon>
        <taxon>Culicoides</taxon>
        <taxon>Monoculicoides</taxon>
    </lineage>
</organism>
<evidence type="ECO:0000256" key="4">
    <source>
        <dbReference type="ARBA" id="ARBA00012513"/>
    </source>
</evidence>
<feature type="compositionally biased region" description="Low complexity" evidence="21">
    <location>
        <begin position="1294"/>
        <end position="1310"/>
    </location>
</feature>
<dbReference type="GO" id="GO:0005737">
    <property type="term" value="C:cytoplasm"/>
    <property type="evidence" value="ECO:0007669"/>
    <property type="project" value="UniProtKB-SubCell"/>
</dbReference>
<dbReference type="CDD" id="cd00132">
    <property type="entry name" value="CRIB"/>
    <property type="match status" value="1"/>
</dbReference>
<proteinExistence type="inferred from homology"/>
<keyword evidence="16 20" id="KW-0175">Coiled coil</keyword>
<evidence type="ECO:0000313" key="29">
    <source>
        <dbReference type="EMBL" id="SSX19583.1"/>
    </source>
</evidence>
<dbReference type="InterPro" id="IPR031597">
    <property type="entry name" value="KELK"/>
</dbReference>
<feature type="domain" description="Phorbol-ester/DAG-type" evidence="24">
    <location>
        <begin position="1384"/>
        <end position="1434"/>
    </location>
</feature>
<name>A0A336K8V9_CULSO</name>
<dbReference type="SMART" id="SM00233">
    <property type="entry name" value="PH"/>
    <property type="match status" value="1"/>
</dbReference>
<evidence type="ECO:0000256" key="7">
    <source>
        <dbReference type="ARBA" id="ARBA00022553"/>
    </source>
</evidence>
<dbReference type="SMART" id="SM00036">
    <property type="entry name" value="CNH"/>
    <property type="match status" value="1"/>
</dbReference>
<reference evidence="29" key="2">
    <citation type="submission" date="2018-07" db="EMBL/GenBank/DDBJ databases">
        <authorList>
            <person name="Quirk P.G."/>
            <person name="Krulwich T.A."/>
        </authorList>
    </citation>
    <scope>NUCLEOTIDE SEQUENCE</scope>
</reference>
<dbReference type="CDD" id="cd01243">
    <property type="entry name" value="PH_MRCK"/>
    <property type="match status" value="1"/>
</dbReference>
<feature type="compositionally biased region" description="Low complexity" evidence="21">
    <location>
        <begin position="1261"/>
        <end position="1284"/>
    </location>
</feature>
<dbReference type="InterPro" id="IPR000961">
    <property type="entry name" value="AGC-kinase_C"/>
</dbReference>
<dbReference type="SMART" id="SM00220">
    <property type="entry name" value="S_TKc"/>
    <property type="match status" value="1"/>
</dbReference>
<keyword evidence="9" id="KW-0479">Metal-binding</keyword>
<evidence type="ECO:0000259" key="25">
    <source>
        <dbReference type="PROSITE" id="PS50108"/>
    </source>
</evidence>
<dbReference type="PROSITE" id="PS00479">
    <property type="entry name" value="ZF_DAG_PE_1"/>
    <property type="match status" value="1"/>
</dbReference>
<dbReference type="PROSITE" id="PS51285">
    <property type="entry name" value="AGC_KINASE_CTER"/>
    <property type="match status" value="1"/>
</dbReference>
<evidence type="ECO:0000256" key="6">
    <source>
        <dbReference type="ARBA" id="ARBA00022527"/>
    </source>
</evidence>
<feature type="compositionally biased region" description="Pro residues" evidence="21">
    <location>
        <begin position="1989"/>
        <end position="1999"/>
    </location>
</feature>
<reference evidence="28" key="1">
    <citation type="submission" date="2018-04" db="EMBL/GenBank/DDBJ databases">
        <authorList>
            <person name="Go L.Y."/>
            <person name="Mitchell J.A."/>
        </authorList>
    </citation>
    <scope>NUCLEOTIDE SEQUENCE</scope>
    <source>
        <tissue evidence="28">Whole organism</tissue>
    </source>
</reference>
<feature type="domain" description="AGC-kinase C-terminal" evidence="27">
    <location>
        <begin position="441"/>
        <end position="511"/>
    </location>
</feature>
<evidence type="ECO:0000256" key="20">
    <source>
        <dbReference type="SAM" id="Coils"/>
    </source>
</evidence>
<feature type="coiled-coil region" evidence="20">
    <location>
        <begin position="748"/>
        <end position="872"/>
    </location>
</feature>
<keyword evidence="14 19" id="KW-0067">ATP-binding</keyword>
<dbReference type="CDD" id="cd20809">
    <property type="entry name" value="C1_MRCK"/>
    <property type="match status" value="1"/>
</dbReference>